<keyword evidence="1" id="KW-0805">Transcription regulation</keyword>
<dbReference type="GO" id="GO:0003677">
    <property type="term" value="F:DNA binding"/>
    <property type="evidence" value="ECO:0007669"/>
    <property type="project" value="UniProtKB-KW"/>
</dbReference>
<dbReference type="STRING" id="1335048.AKL17_3867"/>
<dbReference type="InterPro" id="IPR029016">
    <property type="entry name" value="GAF-like_dom_sf"/>
</dbReference>
<evidence type="ECO:0000259" key="4">
    <source>
        <dbReference type="PROSITE" id="PS51077"/>
    </source>
</evidence>
<dbReference type="PANTHER" id="PTHR30136:SF35">
    <property type="entry name" value="HTH-TYPE TRANSCRIPTIONAL REGULATOR RV1719"/>
    <property type="match status" value="1"/>
</dbReference>
<dbReference type="Pfam" id="PF09339">
    <property type="entry name" value="HTH_IclR"/>
    <property type="match status" value="1"/>
</dbReference>
<evidence type="ECO:0000313" key="7">
    <source>
        <dbReference type="Proteomes" id="UP000076128"/>
    </source>
</evidence>
<evidence type="ECO:0000256" key="2">
    <source>
        <dbReference type="ARBA" id="ARBA00023125"/>
    </source>
</evidence>
<dbReference type="InterPro" id="IPR005471">
    <property type="entry name" value="Tscrpt_reg_IclR_N"/>
</dbReference>
<dbReference type="AlphaFoldDB" id="A0A165SU08"/>
<organism evidence="6 7">
    <name type="scientific">Frigidibacter mobilis</name>
    <dbReference type="NCBI Taxonomy" id="1335048"/>
    <lineage>
        <taxon>Bacteria</taxon>
        <taxon>Pseudomonadati</taxon>
        <taxon>Pseudomonadota</taxon>
        <taxon>Alphaproteobacteria</taxon>
        <taxon>Rhodobacterales</taxon>
        <taxon>Paracoccaceae</taxon>
        <taxon>Frigidibacter</taxon>
    </lineage>
</organism>
<gene>
    <name evidence="6" type="ORF">AKL17_3867</name>
</gene>
<sequence>MSILHNAAQVLHLFNAECSDLTVTEASQRLDMPKANASRLLKAMREAGLLEVIGNTRRHRPGKLLLDLAVAYRRSSGLIGRAGEVVAEVTRSFGHTGYVSVLDGREVTAVLDFEGSNSLRVVSNLGRRLQAHQSATGRSLLARLAPDQVAALYAEHPAASDLAAQLEQIRHAGFAYSNQESTPGVEAIGIAVGDPSTQEAVSLCIVYPHTVVDEAARSAIIAALGQGAARIAAQLGDTEFTPPTAIDTGLENKGTAQ</sequence>
<dbReference type="GO" id="GO:0045892">
    <property type="term" value="P:negative regulation of DNA-templated transcription"/>
    <property type="evidence" value="ECO:0007669"/>
    <property type="project" value="TreeGrafter"/>
</dbReference>
<dbReference type="SUPFAM" id="SSF55781">
    <property type="entry name" value="GAF domain-like"/>
    <property type="match status" value="1"/>
</dbReference>
<protein>
    <submittedName>
        <fullName evidence="6">IclR family transcriptional regulator</fullName>
    </submittedName>
</protein>
<evidence type="ECO:0000313" key="6">
    <source>
        <dbReference type="EMBL" id="AMY71089.1"/>
    </source>
</evidence>
<dbReference type="EMBL" id="CP012661">
    <property type="protein sequence ID" value="AMY71089.1"/>
    <property type="molecule type" value="Genomic_DNA"/>
</dbReference>
<feature type="domain" description="IclR-ED" evidence="5">
    <location>
        <begin position="64"/>
        <end position="237"/>
    </location>
</feature>
<dbReference type="OrthoDB" id="6811967at2"/>
<dbReference type="Gene3D" id="3.30.450.40">
    <property type="match status" value="1"/>
</dbReference>
<dbReference type="PROSITE" id="PS51078">
    <property type="entry name" value="ICLR_ED"/>
    <property type="match status" value="1"/>
</dbReference>
<dbReference type="PANTHER" id="PTHR30136">
    <property type="entry name" value="HELIX-TURN-HELIX TRANSCRIPTIONAL REGULATOR, ICLR FAMILY"/>
    <property type="match status" value="1"/>
</dbReference>
<evidence type="ECO:0000256" key="1">
    <source>
        <dbReference type="ARBA" id="ARBA00023015"/>
    </source>
</evidence>
<keyword evidence="7" id="KW-1185">Reference proteome</keyword>
<dbReference type="GO" id="GO:0003700">
    <property type="term" value="F:DNA-binding transcription factor activity"/>
    <property type="evidence" value="ECO:0007669"/>
    <property type="project" value="TreeGrafter"/>
</dbReference>
<name>A0A165SU08_9RHOB</name>
<evidence type="ECO:0000256" key="3">
    <source>
        <dbReference type="ARBA" id="ARBA00023163"/>
    </source>
</evidence>
<feature type="domain" description="HTH iclR-type" evidence="4">
    <location>
        <begin position="1"/>
        <end position="63"/>
    </location>
</feature>
<dbReference type="InterPro" id="IPR036388">
    <property type="entry name" value="WH-like_DNA-bd_sf"/>
</dbReference>
<dbReference type="KEGG" id="daa:AKL17_3867"/>
<dbReference type="SUPFAM" id="SSF46785">
    <property type="entry name" value="Winged helix' DNA-binding domain"/>
    <property type="match status" value="1"/>
</dbReference>
<dbReference type="Gene3D" id="1.10.10.10">
    <property type="entry name" value="Winged helix-like DNA-binding domain superfamily/Winged helix DNA-binding domain"/>
    <property type="match status" value="1"/>
</dbReference>
<dbReference type="SMART" id="SM00346">
    <property type="entry name" value="HTH_ICLR"/>
    <property type="match status" value="1"/>
</dbReference>
<dbReference type="InterPro" id="IPR050707">
    <property type="entry name" value="HTH_MetabolicPath_Reg"/>
</dbReference>
<proteinExistence type="predicted"/>
<evidence type="ECO:0000259" key="5">
    <source>
        <dbReference type="PROSITE" id="PS51078"/>
    </source>
</evidence>
<dbReference type="InterPro" id="IPR036390">
    <property type="entry name" value="WH_DNA-bd_sf"/>
</dbReference>
<dbReference type="Proteomes" id="UP000076128">
    <property type="component" value="Chromosome"/>
</dbReference>
<dbReference type="Pfam" id="PF01614">
    <property type="entry name" value="IclR_C"/>
    <property type="match status" value="1"/>
</dbReference>
<keyword evidence="2" id="KW-0238">DNA-binding</keyword>
<accession>A0A165SU08</accession>
<reference evidence="6 7" key="1">
    <citation type="submission" date="2015-09" db="EMBL/GenBank/DDBJ databases">
        <title>Complete genome sequence of Defluviimonas alba cai42t isolated from an oilfield in Xinjiang.</title>
        <authorList>
            <person name="Geng S."/>
            <person name="Pan X."/>
            <person name="Wu X."/>
        </authorList>
    </citation>
    <scope>NUCLEOTIDE SEQUENCE [LARGE SCALE GENOMIC DNA]</scope>
    <source>
        <strain evidence="7">cai42</strain>
    </source>
</reference>
<keyword evidence="3" id="KW-0804">Transcription</keyword>
<dbReference type="PROSITE" id="PS51077">
    <property type="entry name" value="HTH_ICLR"/>
    <property type="match status" value="1"/>
</dbReference>
<dbReference type="RefSeq" id="WP_066815948.1">
    <property type="nucleotide sequence ID" value="NZ_CP012661.1"/>
</dbReference>
<dbReference type="InterPro" id="IPR014757">
    <property type="entry name" value="Tscrpt_reg_IclR_C"/>
</dbReference>